<dbReference type="InterPro" id="IPR029060">
    <property type="entry name" value="PIN-like_dom_sf"/>
</dbReference>
<sequence>MYDIPGWRGYHEQITRHKSVEKTKVLFLPFINAPPSDYDTIYTALKMAAQKAKDLQLQTTIVTIDQPLYIKGRDIVACSKEDSELKNIIVRLGGFHTLMSFLGCIGFIMAGSGLREVLSVIYAPNSVDKLLAGHAYARAVRAHLLLQLALSKIILQTLPMTNEERESVISLLLQFRENPPKTEEINEHPVVTQLTKKLETHLLQFDNNGPTAKLWMQYFHMVTIMKLFIESERDGNWTNHLLAVRYMLPYFHSSGHFSYAKSCHIYLQDMANLKNVINDIEFQQFTEGRKFTTKRTDKFWSGTWSDQIIEQTLNREFKFKGGPIGRGPLSDSALTSFTVTMPILHNICEAVENFSEKYFSTSEQHVEARESRIKRDEADLQKLVNWFEIHDPFPQNDCIVSLSTGMCGNSSTINCFRAREIGEQLIENIQDKKLKDIQMKRSQRVSSLASVNCTVKIQDKEVTVDPLKIFQRMTIAKQSESDLQEFLKFELSPYPLSLFCETDMRKNKKSALMNVFPVFGNDLPDGDKKFIIDGGFLLHRVVWNINTTYKTICMTYVNYVKKYYGNNCIVVFDGYDNTSNNTKASEQYRRSSKKSCPDIVFEEHMVATIAQESFLRNNSNKSRLITLLKHFFEMDRFVVYQDDRDADSLIIKSVISAATSNVTVVVVGEDTDLLVLLIALTPSNENVYFLKPGKGKSEKQIFSS</sequence>
<dbReference type="EMBL" id="KQ977919">
    <property type="protein sequence ID" value="KYM98809.1"/>
    <property type="molecule type" value="Genomic_DNA"/>
</dbReference>
<accession>A0A151IDM2</accession>
<proteinExistence type="predicted"/>
<name>A0A151IDM2_9HYME</name>
<dbReference type="SUPFAM" id="SSF88723">
    <property type="entry name" value="PIN domain-like"/>
    <property type="match status" value="1"/>
</dbReference>
<gene>
    <name evidence="1" type="ORF">ALC62_10473</name>
</gene>
<evidence type="ECO:0000313" key="2">
    <source>
        <dbReference type="Proteomes" id="UP000078542"/>
    </source>
</evidence>
<dbReference type="Proteomes" id="UP000078542">
    <property type="component" value="Unassembled WGS sequence"/>
</dbReference>
<dbReference type="PANTHER" id="PTHR46704">
    <property type="entry name" value="CXC DOMAIN-CONTAINING PROTEIN-RELATED"/>
    <property type="match status" value="1"/>
</dbReference>
<organism evidence="1 2">
    <name type="scientific">Cyphomyrmex costatus</name>
    <dbReference type="NCBI Taxonomy" id="456900"/>
    <lineage>
        <taxon>Eukaryota</taxon>
        <taxon>Metazoa</taxon>
        <taxon>Ecdysozoa</taxon>
        <taxon>Arthropoda</taxon>
        <taxon>Hexapoda</taxon>
        <taxon>Insecta</taxon>
        <taxon>Pterygota</taxon>
        <taxon>Neoptera</taxon>
        <taxon>Endopterygota</taxon>
        <taxon>Hymenoptera</taxon>
        <taxon>Apocrita</taxon>
        <taxon>Aculeata</taxon>
        <taxon>Formicoidea</taxon>
        <taxon>Formicidae</taxon>
        <taxon>Myrmicinae</taxon>
        <taxon>Cyphomyrmex</taxon>
    </lineage>
</organism>
<dbReference type="Gene3D" id="3.40.50.1010">
    <property type="entry name" value="5'-nuclease"/>
    <property type="match status" value="1"/>
</dbReference>
<dbReference type="PANTHER" id="PTHR46704:SF1">
    <property type="entry name" value="TELOMERE LENGTH REGULATION PROTEIN TEL2 HOMOLOG"/>
    <property type="match status" value="1"/>
</dbReference>
<keyword evidence="2" id="KW-1185">Reference proteome</keyword>
<evidence type="ECO:0000313" key="1">
    <source>
        <dbReference type="EMBL" id="KYM98809.1"/>
    </source>
</evidence>
<dbReference type="AlphaFoldDB" id="A0A151IDM2"/>
<reference evidence="1 2" key="1">
    <citation type="submission" date="2016-03" db="EMBL/GenBank/DDBJ databases">
        <title>Cyphomyrmex costatus WGS genome.</title>
        <authorList>
            <person name="Nygaard S."/>
            <person name="Hu H."/>
            <person name="Boomsma J."/>
            <person name="Zhang G."/>
        </authorList>
    </citation>
    <scope>NUCLEOTIDE SEQUENCE [LARGE SCALE GENOMIC DNA]</scope>
    <source>
        <strain evidence="1">MS0001</strain>
        <tissue evidence="1">Whole body</tissue>
    </source>
</reference>
<protein>
    <submittedName>
        <fullName evidence="1">Uncharacterized protein</fullName>
    </submittedName>
</protein>